<comment type="caution">
    <text evidence="3">The sequence shown here is derived from an EMBL/GenBank/DDBJ whole genome shotgun (WGS) entry which is preliminary data.</text>
</comment>
<proteinExistence type="predicted"/>
<protein>
    <submittedName>
        <fullName evidence="3">PQQ-binding-like beta-propeller repeat protein</fullName>
    </submittedName>
</protein>
<evidence type="ECO:0000313" key="3">
    <source>
        <dbReference type="EMBL" id="GAA4466553.1"/>
    </source>
</evidence>
<feature type="signal peptide" evidence="1">
    <location>
        <begin position="1"/>
        <end position="28"/>
    </location>
</feature>
<keyword evidence="1" id="KW-0732">Signal</keyword>
<evidence type="ECO:0000313" key="4">
    <source>
        <dbReference type="Proteomes" id="UP001500840"/>
    </source>
</evidence>
<evidence type="ECO:0000256" key="1">
    <source>
        <dbReference type="SAM" id="SignalP"/>
    </source>
</evidence>
<dbReference type="PANTHER" id="PTHR34512">
    <property type="entry name" value="CELL SURFACE PROTEIN"/>
    <property type="match status" value="1"/>
</dbReference>
<dbReference type="InterPro" id="IPR002372">
    <property type="entry name" value="PQQ_rpt_dom"/>
</dbReference>
<organism evidence="3 4">
    <name type="scientific">Novipirellula rosea</name>
    <dbReference type="NCBI Taxonomy" id="1031540"/>
    <lineage>
        <taxon>Bacteria</taxon>
        <taxon>Pseudomonadati</taxon>
        <taxon>Planctomycetota</taxon>
        <taxon>Planctomycetia</taxon>
        <taxon>Pirellulales</taxon>
        <taxon>Pirellulaceae</taxon>
        <taxon>Novipirellula</taxon>
    </lineage>
</organism>
<dbReference type="InterPro" id="IPR015943">
    <property type="entry name" value="WD40/YVTN_repeat-like_dom_sf"/>
</dbReference>
<dbReference type="RefSeq" id="WP_345326992.1">
    <property type="nucleotide sequence ID" value="NZ_BAABGA010000082.1"/>
</dbReference>
<name>A0ABP8NJU2_9BACT</name>
<dbReference type="Pfam" id="PF13360">
    <property type="entry name" value="PQQ_2"/>
    <property type="match status" value="1"/>
</dbReference>
<dbReference type="Proteomes" id="UP001500840">
    <property type="component" value="Unassembled WGS sequence"/>
</dbReference>
<sequence>MAFVARCQVGILFLIAFGMAGFAIPVAAAGEDAVTPESALRWPRLLGEDFDGSAATKQTFDWSEKPRFVWSLEVGEGYGLGSVWGDEYFQFDAESTESGPQERLRCIDLNTGKVKWQDARPLQYRDMYGYESGPRSTPTLDSQYVFTFGVAGELVCRDRSKHQVRWVVDTNKKYGVVQNFFGVGSSPLLVDDLVIVMVGGSPAEDASIAPGRLDRVSPNGSALVAFDKATGKERWKCGDDLASYSSPRTMQIDGQTRVLAYARDNLWCVDPKLGKVLWKYSHRADILESAIAMTPVVDANQVFISECYQIGSVLLSVTDQKAEAVWKDPPFDRRSQAMRSHWATPVLIDGFLYGCSGRNAPDSDFRCIQWDTGEVKWSDPRRTRASATRVGDVMLVLEERGTLQVVKANSEKFELVNEWRLDEGDADHDNADQDNAAVPPIRYPCWSAPIVVGNRMLVRGDERVVCFELR</sequence>
<dbReference type="EMBL" id="BAABGA010000082">
    <property type="protein sequence ID" value="GAA4466553.1"/>
    <property type="molecule type" value="Genomic_DNA"/>
</dbReference>
<dbReference type="PANTHER" id="PTHR34512:SF30">
    <property type="entry name" value="OUTER MEMBRANE PROTEIN ASSEMBLY FACTOR BAMB"/>
    <property type="match status" value="1"/>
</dbReference>
<gene>
    <name evidence="3" type="ORF">GCM10023156_55510</name>
</gene>
<evidence type="ECO:0000259" key="2">
    <source>
        <dbReference type="Pfam" id="PF13360"/>
    </source>
</evidence>
<accession>A0ABP8NJU2</accession>
<feature type="domain" description="Pyrrolo-quinoline quinone repeat" evidence="2">
    <location>
        <begin position="102"/>
        <end position="378"/>
    </location>
</feature>
<keyword evidence="4" id="KW-1185">Reference proteome</keyword>
<feature type="chain" id="PRO_5046649605" evidence="1">
    <location>
        <begin position="29"/>
        <end position="470"/>
    </location>
</feature>
<dbReference type="SUPFAM" id="SSF50998">
    <property type="entry name" value="Quinoprotein alcohol dehydrogenase-like"/>
    <property type="match status" value="1"/>
</dbReference>
<reference evidence="4" key="1">
    <citation type="journal article" date="2019" name="Int. J. Syst. Evol. Microbiol.">
        <title>The Global Catalogue of Microorganisms (GCM) 10K type strain sequencing project: providing services to taxonomists for standard genome sequencing and annotation.</title>
        <authorList>
            <consortium name="The Broad Institute Genomics Platform"/>
            <consortium name="The Broad Institute Genome Sequencing Center for Infectious Disease"/>
            <person name="Wu L."/>
            <person name="Ma J."/>
        </authorList>
    </citation>
    <scope>NUCLEOTIDE SEQUENCE [LARGE SCALE GENOMIC DNA]</scope>
    <source>
        <strain evidence="4">JCM 17759</strain>
    </source>
</reference>
<dbReference type="Gene3D" id="2.130.10.10">
    <property type="entry name" value="YVTN repeat-like/Quinoprotein amine dehydrogenase"/>
    <property type="match status" value="2"/>
</dbReference>
<dbReference type="InterPro" id="IPR011047">
    <property type="entry name" value="Quinoprotein_ADH-like_sf"/>
</dbReference>